<dbReference type="Proteomes" id="UP000053902">
    <property type="component" value="Unassembled WGS sequence"/>
</dbReference>
<dbReference type="OrthoDB" id="6878839at2"/>
<dbReference type="AlphaFoldDB" id="A0A078LVS5"/>
<organism evidence="1 2">
    <name type="scientific">Pseudomonas saudiphocaensis</name>
    <dbReference type="NCBI Taxonomy" id="1499686"/>
    <lineage>
        <taxon>Bacteria</taxon>
        <taxon>Pseudomonadati</taxon>
        <taxon>Pseudomonadota</taxon>
        <taxon>Gammaproteobacteria</taxon>
        <taxon>Pseudomonadales</taxon>
        <taxon>Pseudomonadaceae</taxon>
        <taxon>Pseudomonas</taxon>
    </lineage>
</organism>
<protein>
    <submittedName>
        <fullName evidence="1">Uncharacterized protein</fullName>
    </submittedName>
</protein>
<proteinExistence type="predicted"/>
<dbReference type="STRING" id="1499686.BN1079_02708"/>
<dbReference type="HOGENOM" id="CLU_142863_0_0_6"/>
<keyword evidence="2" id="KW-1185">Reference proteome</keyword>
<dbReference type="EMBL" id="CCSF01000001">
    <property type="protein sequence ID" value="CDZ95375.1"/>
    <property type="molecule type" value="Genomic_DNA"/>
</dbReference>
<accession>A0A078LVS5</accession>
<evidence type="ECO:0000313" key="2">
    <source>
        <dbReference type="Proteomes" id="UP000053902"/>
    </source>
</evidence>
<dbReference type="RefSeq" id="WP_052114484.1">
    <property type="nucleotide sequence ID" value="NZ_CCSF01000001.1"/>
</dbReference>
<gene>
    <name evidence="1" type="ORF">BN1079_02708</name>
</gene>
<sequence>MNRRTARHPLSRYLSGVGLISILLLVSTAISSHADSPLSPEDGRYRSSGQVLLGDGSITAISQSLVLEKDRFQSLTRSSAVTIEVTGRVERTAFGRIRLLVDERHVSGLDEEELDDELAFNLLYGRHRTSQVNLKPVGGCLYGIETRKTYCRDDHQLPEKP</sequence>
<evidence type="ECO:0000313" key="1">
    <source>
        <dbReference type="EMBL" id="CDZ95375.1"/>
    </source>
</evidence>
<reference evidence="1 2" key="1">
    <citation type="submission" date="2014-07" db="EMBL/GenBank/DDBJ databases">
        <authorList>
            <person name="Urmite Genomes Urmite Genomes"/>
        </authorList>
    </citation>
    <scope>NUCLEOTIDE SEQUENCE [LARGE SCALE GENOMIC DNA]</scope>
    <source>
        <strain evidence="1 2">20_BN</strain>
    </source>
</reference>
<name>A0A078LVS5_9PSED</name>